<dbReference type="Gene3D" id="3.30.930.30">
    <property type="match status" value="1"/>
</dbReference>
<feature type="compositionally biased region" description="Basic and acidic residues" evidence="3">
    <location>
        <begin position="1034"/>
        <end position="1053"/>
    </location>
</feature>
<evidence type="ECO:0000259" key="4">
    <source>
        <dbReference type="Pfam" id="PF03389"/>
    </source>
</evidence>
<dbReference type="NCBIfam" id="NF041496">
    <property type="entry name" value="MobQ"/>
    <property type="match status" value="1"/>
</dbReference>
<evidence type="ECO:0000256" key="2">
    <source>
        <dbReference type="ARBA" id="ARBA00022971"/>
    </source>
</evidence>
<name>A0ABW0IIQ6_9HYPH</name>
<evidence type="ECO:0000256" key="3">
    <source>
        <dbReference type="SAM" id="MobiDB-lite"/>
    </source>
</evidence>
<accession>A0ABW0IIQ6</accession>
<comment type="caution">
    <text evidence="5">The sequence shown here is derived from an EMBL/GenBank/DDBJ whole genome shotgun (WGS) entry which is preliminary data.</text>
</comment>
<evidence type="ECO:0000256" key="1">
    <source>
        <dbReference type="ARBA" id="ARBA00010873"/>
    </source>
</evidence>
<organism evidence="5 6">
    <name type="scientific">Bosea eneae</name>
    <dbReference type="NCBI Taxonomy" id="151454"/>
    <lineage>
        <taxon>Bacteria</taxon>
        <taxon>Pseudomonadati</taxon>
        <taxon>Pseudomonadota</taxon>
        <taxon>Alphaproteobacteria</taxon>
        <taxon>Hyphomicrobiales</taxon>
        <taxon>Boseaceae</taxon>
        <taxon>Bosea</taxon>
    </lineage>
</organism>
<feature type="region of interest" description="Disordered" evidence="3">
    <location>
        <begin position="1006"/>
        <end position="1053"/>
    </location>
</feature>
<feature type="domain" description="MobA/MobL protein" evidence="4">
    <location>
        <begin position="17"/>
        <end position="230"/>
    </location>
</feature>
<dbReference type="Pfam" id="PF03389">
    <property type="entry name" value="MobA_MobL"/>
    <property type="match status" value="1"/>
</dbReference>
<dbReference type="InterPro" id="IPR005053">
    <property type="entry name" value="MobA_MobL"/>
</dbReference>
<dbReference type="Gene3D" id="3.40.50.300">
    <property type="entry name" value="P-loop containing nucleotide triphosphate hydrolases"/>
    <property type="match status" value="2"/>
</dbReference>
<dbReference type="RefSeq" id="WP_377795199.1">
    <property type="nucleotide sequence ID" value="NZ_JBHSLW010000003.1"/>
</dbReference>
<feature type="compositionally biased region" description="Basic and acidic residues" evidence="3">
    <location>
        <begin position="827"/>
        <end position="838"/>
    </location>
</feature>
<dbReference type="Pfam" id="PF13604">
    <property type="entry name" value="AAA_30"/>
    <property type="match status" value="1"/>
</dbReference>
<protein>
    <submittedName>
        <fullName evidence="5">Ti-type conjugative transfer relaxase TraA</fullName>
    </submittedName>
</protein>
<dbReference type="InterPro" id="IPR014136">
    <property type="entry name" value="TraA_Ti"/>
</dbReference>
<dbReference type="Proteomes" id="UP001596053">
    <property type="component" value="Unassembled WGS sequence"/>
</dbReference>
<dbReference type="CDD" id="cd17933">
    <property type="entry name" value="DEXSc_RecD-like"/>
    <property type="match status" value="1"/>
</dbReference>
<keyword evidence="2" id="KW-0184">Conjugation</keyword>
<feature type="compositionally biased region" description="Basic and acidic residues" evidence="3">
    <location>
        <begin position="847"/>
        <end position="856"/>
    </location>
</feature>
<sequence length="1053" mass="113534">MAIYHLSMKPISRGVGRSAVAAAAYRAGERLTNERDGVTHDFTRRGGVEHSEIVLPRGSDAEWAKDRATLWNAAEAAEARKDARVAREFEIALPHELSAEERLEATRSFAQGLADRYGTAVDVAIHSPHGETDVRNHHAHLLMTVRAVGSEGFLDKTSIERENKWLLSQGLPTSSMQMREIRQSWEQVANERLAGAALDVRIDHRSHQERGLEIEPTEHMGVFATQMERRGVEVSRTRLDGDAARRNADLIAEKPEQVLTLITGEKSVFDRHDVARALHRSIDQPEAFQAAFAKVMASDALVELQAERVDQNGEITLAKYSTKEMVALERGMADGALRMSEARSHGVDGANVDAALAVQDDAIRRGVAADATGQVARGVMSESDRDVAIDSAGLSDEQRRAVEHVTGGEQIAVVVGLAGAGKSTMLAATRDAWERQGYAVHGAALSGKAAEGLEEASGISSRTLASWEHGWKAGRGELGPKDIMVIDEAGMVGSRQLARFVDEAERTGAKLVMVGDQEQLQAIGAGAPFRAIAERVGFAELQDIRRQREDWQREASGDLARHRTGEGLSAYAERGGVRFSETRDAARAAIVADYMADVAERPEGSRVAMAHRRVDVRALNADIRAARQDAGELARGEGDQGRLGREQVFETNDGKRSFAPGDRIVFLENNRELGVKNGMLGAVQSVEPDVITVRLDGPARDRGEHRTVSLSTGHYAAFDHGYATTIHKTQGATVDRAFVMASGTMDRHLAYVSMTRHRDQATLYAGRDEFKGGMESLTTRLGRDGSKETTLDYAQGFAERRGIAERFGVKSEIEVERGGGGQGRQRPGGEKPRGDLARESGANVPAADRRGDRGEAQGRVAGGEGADRADTGAETPAAKRSMFAGLKLGAGRGESQERASAAPERSGGSSIGAPSSGSAAARVQLLAAVEGYARAYQDAARMRAADLPVLEHQKLALRSAGAAMDRARPGSTQEMALVLKHESLSQRAMAELTGPARAAQLVAGMDRERQRQVQREAAARGLEAGAGMTGQGKAARELEAEKHVRERDKGMER</sequence>
<dbReference type="InterPro" id="IPR027417">
    <property type="entry name" value="P-loop_NTPase"/>
</dbReference>
<keyword evidence="6" id="KW-1185">Reference proteome</keyword>
<reference evidence="6" key="1">
    <citation type="journal article" date="2019" name="Int. J. Syst. Evol. Microbiol.">
        <title>The Global Catalogue of Microorganisms (GCM) 10K type strain sequencing project: providing services to taxonomists for standard genome sequencing and annotation.</title>
        <authorList>
            <consortium name="The Broad Institute Genomics Platform"/>
            <consortium name="The Broad Institute Genome Sequencing Center for Infectious Disease"/>
            <person name="Wu L."/>
            <person name="Ma J."/>
        </authorList>
    </citation>
    <scope>NUCLEOTIDE SEQUENCE [LARGE SCALE GENOMIC DNA]</scope>
    <source>
        <strain evidence="6">NCAIM B.01391</strain>
    </source>
</reference>
<comment type="similarity">
    <text evidence="1">Belongs to the MobA/MobL family.</text>
</comment>
<feature type="compositionally biased region" description="Basic and acidic residues" evidence="3">
    <location>
        <begin position="1006"/>
        <end position="1018"/>
    </location>
</feature>
<evidence type="ECO:0000313" key="6">
    <source>
        <dbReference type="Proteomes" id="UP001596053"/>
    </source>
</evidence>
<dbReference type="Gene3D" id="2.30.30.940">
    <property type="match status" value="1"/>
</dbReference>
<dbReference type="NCBIfam" id="TIGR02768">
    <property type="entry name" value="TraA_Ti"/>
    <property type="match status" value="1"/>
</dbReference>
<proteinExistence type="inferred from homology"/>
<feature type="compositionally biased region" description="Low complexity" evidence="3">
    <location>
        <begin position="906"/>
        <end position="916"/>
    </location>
</feature>
<gene>
    <name evidence="5" type="primary">traA</name>
    <name evidence="5" type="ORF">ACFPOB_01115</name>
</gene>
<feature type="region of interest" description="Disordered" evidence="3">
    <location>
        <begin position="812"/>
        <end position="916"/>
    </location>
</feature>
<dbReference type="CDD" id="cd18809">
    <property type="entry name" value="SF1_C_RecD"/>
    <property type="match status" value="1"/>
</dbReference>
<dbReference type="EMBL" id="JBHSLW010000003">
    <property type="protein sequence ID" value="MFC5418157.1"/>
    <property type="molecule type" value="Genomic_DNA"/>
</dbReference>
<evidence type="ECO:0000313" key="5">
    <source>
        <dbReference type="EMBL" id="MFC5418157.1"/>
    </source>
</evidence>
<dbReference type="SUPFAM" id="SSF52540">
    <property type="entry name" value="P-loop containing nucleoside triphosphate hydrolases"/>
    <property type="match status" value="2"/>
</dbReference>